<dbReference type="InterPro" id="IPR012347">
    <property type="entry name" value="Ferritin-like"/>
</dbReference>
<dbReference type="Gene3D" id="1.20.1260.10">
    <property type="match status" value="1"/>
</dbReference>
<name>A0A645F110_9ZZZZ</name>
<dbReference type="InterPro" id="IPR043876">
    <property type="entry name" value="DUF5856"/>
</dbReference>
<comment type="caution">
    <text evidence="1">The sequence shown here is derived from an EMBL/GenBank/DDBJ whole genome shotgun (WGS) entry which is preliminary data.</text>
</comment>
<accession>A0A645F110</accession>
<dbReference type="AlphaFoldDB" id="A0A645F110"/>
<protein>
    <submittedName>
        <fullName evidence="1">Uncharacterized protein</fullName>
    </submittedName>
</protein>
<gene>
    <name evidence="1" type="ORF">SDC9_154710</name>
</gene>
<reference evidence="1" key="1">
    <citation type="submission" date="2019-08" db="EMBL/GenBank/DDBJ databases">
        <authorList>
            <person name="Kucharzyk K."/>
            <person name="Murdoch R.W."/>
            <person name="Higgins S."/>
            <person name="Loffler F."/>
        </authorList>
    </citation>
    <scope>NUCLEOTIDE SEQUENCE</scope>
</reference>
<evidence type="ECO:0000313" key="1">
    <source>
        <dbReference type="EMBL" id="MPN07440.1"/>
    </source>
</evidence>
<proteinExistence type="predicted"/>
<dbReference type="SUPFAM" id="SSF47240">
    <property type="entry name" value="Ferritin-like"/>
    <property type="match status" value="1"/>
</dbReference>
<dbReference type="InterPro" id="IPR009078">
    <property type="entry name" value="Ferritin-like_SF"/>
</dbReference>
<dbReference type="Pfam" id="PF19174">
    <property type="entry name" value="DUF5856"/>
    <property type="match status" value="1"/>
</dbReference>
<dbReference type="EMBL" id="VSSQ01053415">
    <property type="protein sequence ID" value="MPN07440.1"/>
    <property type="molecule type" value="Genomic_DNA"/>
</dbReference>
<organism evidence="1">
    <name type="scientific">bioreactor metagenome</name>
    <dbReference type="NCBI Taxonomy" id="1076179"/>
    <lineage>
        <taxon>unclassified sequences</taxon>
        <taxon>metagenomes</taxon>
        <taxon>ecological metagenomes</taxon>
    </lineage>
</organism>
<sequence>MNTATVKQSNSKTGSANKEIAAFIGKLFSFNNSLKLYHWHVTGKGSYAQHIALDQAVGSLLGVTDRIVETTYALKGDLDIVIPETSVPGDIVKHASDFYKYVDSNRALFSEDFSKSILDDYQEAIQQLLYRLVRLQ</sequence>